<evidence type="ECO:0000313" key="2">
    <source>
        <dbReference type="Proteomes" id="UP000515908"/>
    </source>
</evidence>
<reference evidence="1 2" key="1">
    <citation type="submission" date="2020-08" db="EMBL/GenBank/DDBJ databases">
        <authorList>
            <person name="Newling K."/>
            <person name="Davey J."/>
            <person name="Forrester S."/>
        </authorList>
    </citation>
    <scope>NUCLEOTIDE SEQUENCE [LARGE SCALE GENOMIC DNA]</scope>
    <source>
        <strain evidence="2">Crithidia deanei Carvalho (ATCC PRA-265)</strain>
    </source>
</reference>
<gene>
    <name evidence="1" type="ORF">ADEAN_000299400</name>
</gene>
<keyword evidence="2" id="KW-1185">Reference proteome</keyword>
<evidence type="ECO:0000313" key="1">
    <source>
        <dbReference type="EMBL" id="CAD2215539.1"/>
    </source>
</evidence>
<dbReference type="EMBL" id="LR877149">
    <property type="protein sequence ID" value="CAD2215539.1"/>
    <property type="molecule type" value="Genomic_DNA"/>
</dbReference>
<accession>A0A7G2C7I2</accession>
<protein>
    <submittedName>
        <fullName evidence="1">Uncharacterized protein</fullName>
    </submittedName>
</protein>
<sequence length="384" mass="43348">MEGRFFFLNNILCKTPDNTGEIQLSNIFSGCDAEHQVVRVGGESTDDGGVGTDPAIAFDSECDVFHHFGVLSDGVLCDVQHGTLTDFTSSRLVRVLGETEERCRSSNMAAYEQGRFASIQAEGTTTLLSSIEPTLNEAPVVPTLHQYPTVRLEGNGIHTLLAHREHQMDFKLSPHFKSGEGTKKTRQMWRLAEKERCRLKQKRTEKAGHFNTFGRVAVRAGKKISPAEVDALWAAALRPPVIGYHGTTMKLLYAAEKKEARRLQLCNGPDPDEVVLHSLIIPPPRMGFRQKQYWIFNLYYNLLQVEKETVNGETVFRLPPYDDAFFESVYQRMYASVKASRTVSRRGPDCGLAWGYFFNQDYQRFSIFLQRLTVHICSKAPSNT</sequence>
<dbReference type="Proteomes" id="UP000515908">
    <property type="component" value="Chromosome 05"/>
</dbReference>
<dbReference type="AlphaFoldDB" id="A0A7G2C7I2"/>
<name>A0A7G2C7I2_9TRYP</name>
<organism evidence="1 2">
    <name type="scientific">Angomonas deanei</name>
    <dbReference type="NCBI Taxonomy" id="59799"/>
    <lineage>
        <taxon>Eukaryota</taxon>
        <taxon>Discoba</taxon>
        <taxon>Euglenozoa</taxon>
        <taxon>Kinetoplastea</taxon>
        <taxon>Metakinetoplastina</taxon>
        <taxon>Trypanosomatida</taxon>
        <taxon>Trypanosomatidae</taxon>
        <taxon>Strigomonadinae</taxon>
        <taxon>Angomonas</taxon>
    </lineage>
</organism>
<dbReference type="VEuPathDB" id="TriTrypDB:ADEAN_000299400"/>
<proteinExistence type="predicted"/>